<feature type="transmembrane region" description="Helical" evidence="7">
    <location>
        <begin position="80"/>
        <end position="98"/>
    </location>
</feature>
<dbReference type="GO" id="GO:0046872">
    <property type="term" value="F:metal ion binding"/>
    <property type="evidence" value="ECO:0007669"/>
    <property type="project" value="UniProtKB-KW"/>
</dbReference>
<dbReference type="PANTHER" id="PTHR30176:SF3">
    <property type="entry name" value="FERREDOXIN-TYPE PROTEIN NAPH"/>
    <property type="match status" value="1"/>
</dbReference>
<feature type="transmembrane region" description="Helical" evidence="7">
    <location>
        <begin position="104"/>
        <end position="122"/>
    </location>
</feature>
<proteinExistence type="predicted"/>
<name>A0AA45WYE7_9CLOT</name>
<evidence type="ECO:0000256" key="7">
    <source>
        <dbReference type="SAM" id="Phobius"/>
    </source>
</evidence>
<dbReference type="InterPro" id="IPR017900">
    <property type="entry name" value="4Fe4S_Fe_S_CS"/>
</dbReference>
<comment type="caution">
    <text evidence="9">The sequence shown here is derived from an EMBL/GenBank/DDBJ whole genome shotgun (WGS) entry which is preliminary data.</text>
</comment>
<feature type="domain" description="4Fe-4S ferredoxin-type" evidence="8">
    <location>
        <begin position="146"/>
        <end position="175"/>
    </location>
</feature>
<keyword evidence="2" id="KW-0004">4Fe-4S</keyword>
<keyword evidence="4" id="KW-0249">Electron transport</keyword>
<dbReference type="GO" id="GO:0005886">
    <property type="term" value="C:plasma membrane"/>
    <property type="evidence" value="ECO:0007669"/>
    <property type="project" value="TreeGrafter"/>
</dbReference>
<keyword evidence="5" id="KW-0408">Iron</keyword>
<sequence length="208" mass="23075">MKKQKWIQILFLVVFIGVMISGKLPVWMLIFGASFVAAAFFSRFYCGWVCPINTLTEAVNWYYKKKGITRKQVPAWVKSPLLRFMILAAFVIMIGLTLRLGIRVPVLPLMLVLGVVLTLFYVPELWHRYLCPYGTLLTFPGSVARKRFLVVVDNCTGCSICQRACPAEAVEISGAPKKAIISPSECLACTACAQACPTNAIIYGRGEA</sequence>
<reference evidence="9" key="1">
    <citation type="submission" date="2017-05" db="EMBL/GenBank/DDBJ databases">
        <authorList>
            <person name="Varghese N."/>
            <person name="Submissions S."/>
        </authorList>
    </citation>
    <scope>NUCLEOTIDE SEQUENCE</scope>
    <source>
        <strain evidence="9">Su22</strain>
    </source>
</reference>
<dbReference type="Gene3D" id="3.30.70.20">
    <property type="match status" value="1"/>
</dbReference>
<keyword evidence="3" id="KW-0479">Metal-binding</keyword>
<keyword evidence="10" id="KW-1185">Reference proteome</keyword>
<evidence type="ECO:0000313" key="9">
    <source>
        <dbReference type="EMBL" id="SMP68651.1"/>
    </source>
</evidence>
<dbReference type="PROSITE" id="PS51379">
    <property type="entry name" value="4FE4S_FER_2"/>
    <property type="match status" value="2"/>
</dbReference>
<keyword evidence="7" id="KW-0472">Membrane</keyword>
<feature type="transmembrane region" description="Helical" evidence="7">
    <location>
        <begin position="9"/>
        <end position="30"/>
    </location>
</feature>
<keyword evidence="1" id="KW-0813">Transport</keyword>
<dbReference type="GO" id="GO:0051539">
    <property type="term" value="F:4 iron, 4 sulfur cluster binding"/>
    <property type="evidence" value="ECO:0007669"/>
    <property type="project" value="UniProtKB-KW"/>
</dbReference>
<dbReference type="EMBL" id="FXUF01000017">
    <property type="protein sequence ID" value="SMP68651.1"/>
    <property type="molecule type" value="Genomic_DNA"/>
</dbReference>
<feature type="transmembrane region" description="Helical" evidence="7">
    <location>
        <begin position="36"/>
        <end position="59"/>
    </location>
</feature>
<dbReference type="AlphaFoldDB" id="A0AA45WYE7"/>
<evidence type="ECO:0000256" key="3">
    <source>
        <dbReference type="ARBA" id="ARBA00022723"/>
    </source>
</evidence>
<organism evidence="9 10">
    <name type="scientific">Anoxynatronum buryatiense</name>
    <dbReference type="NCBI Taxonomy" id="489973"/>
    <lineage>
        <taxon>Bacteria</taxon>
        <taxon>Bacillati</taxon>
        <taxon>Bacillota</taxon>
        <taxon>Clostridia</taxon>
        <taxon>Eubacteriales</taxon>
        <taxon>Clostridiaceae</taxon>
        <taxon>Anoxynatronum</taxon>
    </lineage>
</organism>
<keyword evidence="7" id="KW-0812">Transmembrane</keyword>
<feature type="domain" description="4Fe-4S ferredoxin-type" evidence="8">
    <location>
        <begin position="177"/>
        <end position="206"/>
    </location>
</feature>
<dbReference type="InterPro" id="IPR051684">
    <property type="entry name" value="Electron_Trans/Redox"/>
</dbReference>
<evidence type="ECO:0000256" key="4">
    <source>
        <dbReference type="ARBA" id="ARBA00022982"/>
    </source>
</evidence>
<protein>
    <submittedName>
        <fullName evidence="9">4Fe-4S binding domain-containing protein</fullName>
    </submittedName>
</protein>
<evidence type="ECO:0000256" key="6">
    <source>
        <dbReference type="ARBA" id="ARBA00023014"/>
    </source>
</evidence>
<accession>A0AA45WYE7</accession>
<gene>
    <name evidence="9" type="ORF">SAMN06296020_11739</name>
</gene>
<dbReference type="RefSeq" id="WP_283410534.1">
    <property type="nucleotide sequence ID" value="NZ_FXUF01000017.1"/>
</dbReference>
<evidence type="ECO:0000256" key="2">
    <source>
        <dbReference type="ARBA" id="ARBA00022485"/>
    </source>
</evidence>
<evidence type="ECO:0000313" key="10">
    <source>
        <dbReference type="Proteomes" id="UP001158066"/>
    </source>
</evidence>
<keyword evidence="6" id="KW-0411">Iron-sulfur</keyword>
<evidence type="ECO:0000259" key="8">
    <source>
        <dbReference type="PROSITE" id="PS51379"/>
    </source>
</evidence>
<evidence type="ECO:0000256" key="1">
    <source>
        <dbReference type="ARBA" id="ARBA00022448"/>
    </source>
</evidence>
<dbReference type="Proteomes" id="UP001158066">
    <property type="component" value="Unassembled WGS sequence"/>
</dbReference>
<dbReference type="PROSITE" id="PS00198">
    <property type="entry name" value="4FE4S_FER_1"/>
    <property type="match status" value="1"/>
</dbReference>
<evidence type="ECO:0000256" key="5">
    <source>
        <dbReference type="ARBA" id="ARBA00023004"/>
    </source>
</evidence>
<dbReference type="PANTHER" id="PTHR30176">
    <property type="entry name" value="FERREDOXIN-TYPE PROTEIN NAPH"/>
    <property type="match status" value="1"/>
</dbReference>
<dbReference type="Pfam" id="PF12838">
    <property type="entry name" value="Fer4_7"/>
    <property type="match status" value="1"/>
</dbReference>
<dbReference type="Pfam" id="PF12801">
    <property type="entry name" value="Fer4_5"/>
    <property type="match status" value="2"/>
</dbReference>
<dbReference type="InterPro" id="IPR017896">
    <property type="entry name" value="4Fe4S_Fe-S-bd"/>
</dbReference>
<dbReference type="SUPFAM" id="SSF54862">
    <property type="entry name" value="4Fe-4S ferredoxins"/>
    <property type="match status" value="1"/>
</dbReference>
<keyword evidence="7" id="KW-1133">Transmembrane helix</keyword>